<dbReference type="AlphaFoldDB" id="A0A1M5VG19"/>
<dbReference type="Proteomes" id="UP000184112">
    <property type="component" value="Unassembled WGS sequence"/>
</dbReference>
<dbReference type="EMBL" id="FQWH01000017">
    <property type="protein sequence ID" value="SHH74170.1"/>
    <property type="molecule type" value="Genomic_DNA"/>
</dbReference>
<sequence>MEYEKHYYAPEGIGEDTTQEEDLLFYELSWEE</sequence>
<name>A0A1M5VG19_FLAJO</name>
<gene>
    <name evidence="1" type="ORF">SAMN05444388_11742</name>
</gene>
<organism evidence="1 2">
    <name type="scientific">Flavobacterium johnsoniae</name>
    <name type="common">Cytophaga johnsonae</name>
    <dbReference type="NCBI Taxonomy" id="986"/>
    <lineage>
        <taxon>Bacteria</taxon>
        <taxon>Pseudomonadati</taxon>
        <taxon>Bacteroidota</taxon>
        <taxon>Flavobacteriia</taxon>
        <taxon>Flavobacteriales</taxon>
        <taxon>Flavobacteriaceae</taxon>
        <taxon>Flavobacterium</taxon>
    </lineage>
</organism>
<proteinExistence type="predicted"/>
<evidence type="ECO:0000313" key="1">
    <source>
        <dbReference type="EMBL" id="SHH74170.1"/>
    </source>
</evidence>
<evidence type="ECO:0000313" key="2">
    <source>
        <dbReference type="Proteomes" id="UP000184112"/>
    </source>
</evidence>
<reference evidence="1 2" key="1">
    <citation type="submission" date="2016-11" db="EMBL/GenBank/DDBJ databases">
        <authorList>
            <person name="Jaros S."/>
            <person name="Januszkiewicz K."/>
            <person name="Wedrychowicz H."/>
        </authorList>
    </citation>
    <scope>NUCLEOTIDE SEQUENCE [LARGE SCALE GENOMIC DNA]</scope>
    <source>
        <strain evidence="1 2">DSM 6792</strain>
    </source>
</reference>
<accession>A0A1M5VG19</accession>
<protein>
    <submittedName>
        <fullName evidence="1">Uncharacterized protein</fullName>
    </submittedName>
</protein>